<protein>
    <recommendedName>
        <fullName evidence="4">Actin-like protein arp6</fullName>
    </recommendedName>
</protein>
<evidence type="ECO:0000313" key="2">
    <source>
        <dbReference type="EMBL" id="KAJ5311246.1"/>
    </source>
</evidence>
<evidence type="ECO:0008006" key="4">
    <source>
        <dbReference type="Google" id="ProtNLM"/>
    </source>
</evidence>
<comment type="similarity">
    <text evidence="1">Belongs to the actin family.</text>
</comment>
<keyword evidence="3" id="KW-1185">Reference proteome</keyword>
<dbReference type="SMART" id="SM00268">
    <property type="entry name" value="ACTIN"/>
    <property type="match status" value="1"/>
</dbReference>
<reference evidence="2" key="2">
    <citation type="journal article" date="2023" name="IMA Fungus">
        <title>Comparative genomic study of the Penicillium genus elucidates a diverse pangenome and 15 lateral gene transfer events.</title>
        <authorList>
            <person name="Petersen C."/>
            <person name="Sorensen T."/>
            <person name="Nielsen M.R."/>
            <person name="Sondergaard T.E."/>
            <person name="Sorensen J.L."/>
            <person name="Fitzpatrick D.A."/>
            <person name="Frisvad J.C."/>
            <person name="Nielsen K.L."/>
        </authorList>
    </citation>
    <scope>NUCLEOTIDE SEQUENCE</scope>
    <source>
        <strain evidence="2">IBT 21472</strain>
    </source>
</reference>
<reference evidence="2" key="1">
    <citation type="submission" date="2022-12" db="EMBL/GenBank/DDBJ databases">
        <authorList>
            <person name="Petersen C."/>
        </authorList>
    </citation>
    <scope>NUCLEOTIDE SEQUENCE</scope>
    <source>
        <strain evidence="2">IBT 21472</strain>
    </source>
</reference>
<organism evidence="2 3">
    <name type="scientific">Penicillium atrosanguineum</name>
    <dbReference type="NCBI Taxonomy" id="1132637"/>
    <lineage>
        <taxon>Eukaryota</taxon>
        <taxon>Fungi</taxon>
        <taxon>Dikarya</taxon>
        <taxon>Ascomycota</taxon>
        <taxon>Pezizomycotina</taxon>
        <taxon>Eurotiomycetes</taxon>
        <taxon>Eurotiomycetidae</taxon>
        <taxon>Eurotiales</taxon>
        <taxon>Aspergillaceae</taxon>
        <taxon>Penicillium</taxon>
    </lineage>
</organism>
<dbReference type="CDD" id="cd10210">
    <property type="entry name" value="ASKHA_NBD_Arp6"/>
    <property type="match status" value="1"/>
</dbReference>
<dbReference type="Gene3D" id="3.30.420.40">
    <property type="match status" value="2"/>
</dbReference>
<dbReference type="PANTHER" id="PTHR11937">
    <property type="entry name" value="ACTIN"/>
    <property type="match status" value="1"/>
</dbReference>
<proteinExistence type="inferred from homology"/>
<dbReference type="InterPro" id="IPR043129">
    <property type="entry name" value="ATPase_NBD"/>
</dbReference>
<accession>A0A9W9HDH8</accession>
<dbReference type="SUPFAM" id="SSF53067">
    <property type="entry name" value="Actin-like ATPase domain"/>
    <property type="match status" value="2"/>
</dbReference>
<evidence type="ECO:0000256" key="1">
    <source>
        <dbReference type="RuleBase" id="RU000487"/>
    </source>
</evidence>
<dbReference type="EMBL" id="JAPZBO010000007">
    <property type="protein sequence ID" value="KAJ5311246.1"/>
    <property type="molecule type" value="Genomic_DNA"/>
</dbReference>
<sequence length="465" mass="50952">MGTTKAKAPAKAAAAAPKTSRNLPKKTFILDNGAYNMKAGYAPDLSSSDVLSACTSIPNAIVKTRDNRIVIGAQLATHVTDWNEVAFRRPVEKGYIVNWEAEREIWEQSFFEEKATARNKGLRIGAPEETTLVLTEGPNTLPALQRNTDEMVMEEWGFGGYARCLGPTLNAWNEIHSLFGDTLTGKPESDILPADCLLVVDSGYSHTTVTPVYKGQTLQRGVRRLDIGGKHLTNYLKEIVSMRQYNMVDETYIMNEVKEAVCFVSNNFKGDMERTWKGNRKLQAEEGVVVDFVLPDPNAGKKGFMRPHDPLLLAKKKKGAASGLSAEVLSEDVLVLGNERFAVPELLFTPGDIGMKQAGVPDMILDSLSVLPAGLHAAFLANVLVVGGNAAIPGFMERLETELRQVASSDCVVRVHRATDPVRSTWLGGVRLANNREELGRVSITRQEYQEHGSGWAGRHFAGTI</sequence>
<dbReference type="Gene3D" id="2.30.36.70">
    <property type="entry name" value="Actin, Chain A, domain 2"/>
    <property type="match status" value="1"/>
</dbReference>
<dbReference type="Proteomes" id="UP001147746">
    <property type="component" value="Unassembled WGS sequence"/>
</dbReference>
<dbReference type="InterPro" id="IPR004000">
    <property type="entry name" value="Actin"/>
</dbReference>
<dbReference type="Pfam" id="PF00022">
    <property type="entry name" value="Actin"/>
    <property type="match status" value="1"/>
</dbReference>
<dbReference type="OrthoDB" id="6220758at2759"/>
<dbReference type="Gene3D" id="3.90.640.10">
    <property type="entry name" value="Actin, Chain A, domain 4"/>
    <property type="match status" value="1"/>
</dbReference>
<comment type="caution">
    <text evidence="2">The sequence shown here is derived from an EMBL/GenBank/DDBJ whole genome shotgun (WGS) entry which is preliminary data.</text>
</comment>
<name>A0A9W9HDH8_9EURO</name>
<evidence type="ECO:0000313" key="3">
    <source>
        <dbReference type="Proteomes" id="UP001147746"/>
    </source>
</evidence>
<dbReference type="FunFam" id="3.90.640.10:FF:000036">
    <property type="entry name" value="Actin-like protein ARP6"/>
    <property type="match status" value="1"/>
</dbReference>
<dbReference type="AlphaFoldDB" id="A0A9W9HDH8"/>
<gene>
    <name evidence="2" type="ORF">N7476_007106</name>
</gene>